<feature type="compositionally biased region" description="Basic residues" evidence="1">
    <location>
        <begin position="145"/>
        <end position="156"/>
    </location>
</feature>
<evidence type="ECO:0000256" key="2">
    <source>
        <dbReference type="SAM" id="SignalP"/>
    </source>
</evidence>
<dbReference type="HOGENOM" id="CLU_1337289_0_0_1"/>
<evidence type="ECO:0000256" key="1">
    <source>
        <dbReference type="SAM" id="MobiDB-lite"/>
    </source>
</evidence>
<dbReference type="GeneID" id="18244606"/>
<name>F4PDP0_BATDJ</name>
<evidence type="ECO:0000313" key="4">
    <source>
        <dbReference type="Proteomes" id="UP000007241"/>
    </source>
</evidence>
<sequence>MRLTQWGILLGVSSMALAAVPNSDSKDKFHLQRRALESPEQGVHLFARSPTPGKQKIKTYKTVHMGKHGQTHVSQKVILKKKWNGGYKPVYKSTTVSKKKHGSSAIKVKHYSKVYKGKGKGKGSSTKKIRYRSPGYKGKSSSSLKIKHHSKSHKGGYHPGSHQVKYQTKTFKSKYHPKNGFKMVKYHSKGGYKGKYKSKYYWLGR</sequence>
<dbReference type="InParanoid" id="F4PDP0"/>
<dbReference type="Proteomes" id="UP000007241">
    <property type="component" value="Unassembled WGS sequence"/>
</dbReference>
<feature type="signal peptide" evidence="2">
    <location>
        <begin position="1"/>
        <end position="18"/>
    </location>
</feature>
<feature type="region of interest" description="Disordered" evidence="1">
    <location>
        <begin position="114"/>
        <end position="162"/>
    </location>
</feature>
<feature type="compositionally biased region" description="Low complexity" evidence="1">
    <location>
        <begin position="133"/>
        <end position="144"/>
    </location>
</feature>
<organism evidence="3 4">
    <name type="scientific">Batrachochytrium dendrobatidis (strain JAM81 / FGSC 10211)</name>
    <name type="common">Frog chytrid fungus</name>
    <dbReference type="NCBI Taxonomy" id="684364"/>
    <lineage>
        <taxon>Eukaryota</taxon>
        <taxon>Fungi</taxon>
        <taxon>Fungi incertae sedis</taxon>
        <taxon>Chytridiomycota</taxon>
        <taxon>Chytridiomycota incertae sedis</taxon>
        <taxon>Chytridiomycetes</taxon>
        <taxon>Rhizophydiales</taxon>
        <taxon>Rhizophydiales incertae sedis</taxon>
        <taxon>Batrachochytrium</taxon>
    </lineage>
</organism>
<proteinExistence type="predicted"/>
<keyword evidence="4" id="KW-1185">Reference proteome</keyword>
<keyword evidence="2" id="KW-0732">Signal</keyword>
<dbReference type="EMBL" id="GL882895">
    <property type="protein sequence ID" value="EGF76817.1"/>
    <property type="molecule type" value="Genomic_DNA"/>
</dbReference>
<reference evidence="3 4" key="1">
    <citation type="submission" date="2009-12" db="EMBL/GenBank/DDBJ databases">
        <title>The draft genome of Batrachochytrium dendrobatidis.</title>
        <authorList>
            <consortium name="US DOE Joint Genome Institute (JGI-PGF)"/>
            <person name="Kuo A."/>
            <person name="Salamov A."/>
            <person name="Schmutz J."/>
            <person name="Lucas S."/>
            <person name="Pitluck S."/>
            <person name="Rosenblum E."/>
            <person name="Stajich J."/>
            <person name="Eisen M."/>
            <person name="Grigoriev I.V."/>
        </authorList>
    </citation>
    <scope>NUCLEOTIDE SEQUENCE [LARGE SCALE GENOMIC DNA]</scope>
    <source>
        <strain evidence="4">JAM81 / FGSC 10211</strain>
    </source>
</reference>
<evidence type="ECO:0000313" key="3">
    <source>
        <dbReference type="EMBL" id="EGF76817.1"/>
    </source>
</evidence>
<feature type="chain" id="PRO_5003313060" evidence="2">
    <location>
        <begin position="19"/>
        <end position="205"/>
    </location>
</feature>
<gene>
    <name evidence="3" type="ORF">BATDEDRAFT_92386</name>
</gene>
<protein>
    <submittedName>
        <fullName evidence="3">Uncharacterized protein</fullName>
    </submittedName>
</protein>
<dbReference type="AlphaFoldDB" id="F4PDP0"/>
<dbReference type="RefSeq" id="XP_006682740.1">
    <property type="nucleotide sequence ID" value="XM_006682677.1"/>
</dbReference>
<accession>F4PDP0</accession>
<feature type="compositionally biased region" description="Basic residues" evidence="1">
    <location>
        <begin position="114"/>
        <end position="131"/>
    </location>
</feature>